<evidence type="ECO:0000313" key="3">
    <source>
        <dbReference type="Proteomes" id="UP000030762"/>
    </source>
</evidence>
<sequence>MDALETAVALMVRKPNVPRSMVALAILGLQARNDYEAEGESLRRERKNAKAAGYRAESRATAMAKTLAALQADFDASAHGALKGEMELVANERDALKRRADVLEAEVQQLTGQADAMRREYTARLESVYSAINGPFPKKARQEASSTALLPSRLSMHDYFDEYLVEQQAHNALRNTLIVERLETELQAAIESRDRNRARAATAKKEVEALKATAAKGYASTSLKRELDAVTKERNDLKLRVQALEASLHQSTSDIVDVRQHYIGRLEAMRQLLPADQQAANATPVRWVRAQRQPQLARAQRQPQLTKAPRNALLCARHVKRLPHGQPSGDS</sequence>
<dbReference type="RefSeq" id="XP_008620025.1">
    <property type="nucleotide sequence ID" value="XM_008621803.1"/>
</dbReference>
<feature type="coiled-coil region" evidence="1">
    <location>
        <begin position="86"/>
        <end position="120"/>
    </location>
</feature>
<dbReference type="GeneID" id="19956351"/>
<dbReference type="Proteomes" id="UP000030762">
    <property type="component" value="Unassembled WGS sequence"/>
</dbReference>
<dbReference type="VEuPathDB" id="FungiDB:SDRG_15624"/>
<dbReference type="AlphaFoldDB" id="T0RAH9"/>
<protein>
    <submittedName>
        <fullName evidence="2">Uncharacterized protein</fullName>
    </submittedName>
</protein>
<dbReference type="OMA" id="CRDMADY"/>
<evidence type="ECO:0000256" key="1">
    <source>
        <dbReference type="SAM" id="Coils"/>
    </source>
</evidence>
<name>T0RAH9_SAPDV</name>
<dbReference type="EMBL" id="JH767228">
    <property type="protein sequence ID" value="EQC26532.1"/>
    <property type="molecule type" value="Genomic_DNA"/>
</dbReference>
<keyword evidence="1" id="KW-0175">Coiled coil</keyword>
<reference evidence="2 3" key="1">
    <citation type="submission" date="2012-04" db="EMBL/GenBank/DDBJ databases">
        <title>The Genome Sequence of Saprolegnia declina VS20.</title>
        <authorList>
            <consortium name="The Broad Institute Genome Sequencing Platform"/>
            <person name="Russ C."/>
            <person name="Nusbaum C."/>
            <person name="Tyler B."/>
            <person name="van West P."/>
            <person name="Dieguez-Uribeondo J."/>
            <person name="de Bruijn I."/>
            <person name="Tripathy S."/>
            <person name="Jiang R."/>
            <person name="Young S.K."/>
            <person name="Zeng Q."/>
            <person name="Gargeya S."/>
            <person name="Fitzgerald M."/>
            <person name="Haas B."/>
            <person name="Abouelleil A."/>
            <person name="Alvarado L."/>
            <person name="Arachchi H.M."/>
            <person name="Berlin A."/>
            <person name="Chapman S.B."/>
            <person name="Goldberg J."/>
            <person name="Griggs A."/>
            <person name="Gujja S."/>
            <person name="Hansen M."/>
            <person name="Howarth C."/>
            <person name="Imamovic A."/>
            <person name="Larimer J."/>
            <person name="McCowen C."/>
            <person name="Montmayeur A."/>
            <person name="Murphy C."/>
            <person name="Neiman D."/>
            <person name="Pearson M."/>
            <person name="Priest M."/>
            <person name="Roberts A."/>
            <person name="Saif S."/>
            <person name="Shea T."/>
            <person name="Sisk P."/>
            <person name="Sykes S."/>
            <person name="Wortman J."/>
            <person name="Nusbaum C."/>
            <person name="Birren B."/>
        </authorList>
    </citation>
    <scope>NUCLEOTIDE SEQUENCE [LARGE SCALE GENOMIC DNA]</scope>
    <source>
        <strain evidence="2 3">VS20</strain>
    </source>
</reference>
<dbReference type="InParanoid" id="T0RAH9"/>
<proteinExistence type="predicted"/>
<feature type="coiled-coil region" evidence="1">
    <location>
        <begin position="179"/>
        <end position="247"/>
    </location>
</feature>
<accession>T0RAH9</accession>
<organism evidence="2 3">
    <name type="scientific">Saprolegnia diclina (strain VS20)</name>
    <dbReference type="NCBI Taxonomy" id="1156394"/>
    <lineage>
        <taxon>Eukaryota</taxon>
        <taxon>Sar</taxon>
        <taxon>Stramenopiles</taxon>
        <taxon>Oomycota</taxon>
        <taxon>Saprolegniomycetes</taxon>
        <taxon>Saprolegniales</taxon>
        <taxon>Saprolegniaceae</taxon>
        <taxon>Saprolegnia</taxon>
    </lineage>
</organism>
<dbReference type="OrthoDB" id="10473163at2759"/>
<evidence type="ECO:0000313" key="2">
    <source>
        <dbReference type="EMBL" id="EQC26532.1"/>
    </source>
</evidence>
<gene>
    <name evidence="2" type="ORF">SDRG_15624</name>
</gene>
<keyword evidence="3" id="KW-1185">Reference proteome</keyword>